<sequence>MATRVEGPARVLRPGPVAAVAVGSTLDRDRRQRRESAMNRTDVVVGVDGSAPSRRALRWAAAEAARRGSRLRVLHAYRPPWLVGEIAARADLDSVARARAQSVVDDALDEARAAAPGTPVSGTAVCCHPVPLLMENAGALTVVGSRGHGGFGSVLLGSTGLQLATHASGPVAVVRGRTDRDTAPVVVGTDGSAGADLAVGTAFEAAAARGCFLTAVHAFTGAADARSRADADAELHGWLEPWRDKYPEVSVETVATPGDAASVLTALSSTAHLVVVGTRGRGGFTGLLLGSVGQKLVHYAHCPVLVAR</sequence>
<proteinExistence type="inferred from homology"/>
<evidence type="ECO:0000313" key="3">
    <source>
        <dbReference type="EMBL" id="GIJ71584.1"/>
    </source>
</evidence>
<dbReference type="InterPro" id="IPR014729">
    <property type="entry name" value="Rossmann-like_a/b/a_fold"/>
</dbReference>
<dbReference type="PRINTS" id="PR01438">
    <property type="entry name" value="UNVRSLSTRESS"/>
</dbReference>
<accession>A0A8J3ZWD2</accession>
<evidence type="ECO:0000313" key="4">
    <source>
        <dbReference type="Proteomes" id="UP000635606"/>
    </source>
</evidence>
<comment type="caution">
    <text evidence="3">The sequence shown here is derived from an EMBL/GenBank/DDBJ whole genome shotgun (WGS) entry which is preliminary data.</text>
</comment>
<dbReference type="InterPro" id="IPR006016">
    <property type="entry name" value="UspA"/>
</dbReference>
<feature type="domain" description="UspA" evidence="2">
    <location>
        <begin position="42"/>
        <end position="175"/>
    </location>
</feature>
<gene>
    <name evidence="3" type="ORF">Voc01_065010</name>
</gene>
<dbReference type="Proteomes" id="UP000635606">
    <property type="component" value="Unassembled WGS sequence"/>
</dbReference>
<comment type="similarity">
    <text evidence="1">Belongs to the universal stress protein A family.</text>
</comment>
<dbReference type="EMBL" id="BOPH01000088">
    <property type="protein sequence ID" value="GIJ71584.1"/>
    <property type="molecule type" value="Genomic_DNA"/>
</dbReference>
<dbReference type="Gene3D" id="3.40.50.620">
    <property type="entry name" value="HUPs"/>
    <property type="match status" value="2"/>
</dbReference>
<reference evidence="3" key="1">
    <citation type="submission" date="2021-01" db="EMBL/GenBank/DDBJ databases">
        <title>Whole genome shotgun sequence of Virgisporangium ochraceum NBRC 16418.</title>
        <authorList>
            <person name="Komaki H."/>
            <person name="Tamura T."/>
        </authorList>
    </citation>
    <scope>NUCLEOTIDE SEQUENCE</scope>
    <source>
        <strain evidence="3">NBRC 16418</strain>
    </source>
</reference>
<protein>
    <submittedName>
        <fullName evidence="3">Universal stress protein</fullName>
    </submittedName>
</protein>
<organism evidence="3 4">
    <name type="scientific">Virgisporangium ochraceum</name>
    <dbReference type="NCBI Taxonomy" id="65505"/>
    <lineage>
        <taxon>Bacteria</taxon>
        <taxon>Bacillati</taxon>
        <taxon>Actinomycetota</taxon>
        <taxon>Actinomycetes</taxon>
        <taxon>Micromonosporales</taxon>
        <taxon>Micromonosporaceae</taxon>
        <taxon>Virgisporangium</taxon>
    </lineage>
</organism>
<keyword evidence="4" id="KW-1185">Reference proteome</keyword>
<dbReference type="SUPFAM" id="SSF52402">
    <property type="entry name" value="Adenine nucleotide alpha hydrolases-like"/>
    <property type="match status" value="2"/>
</dbReference>
<dbReference type="InterPro" id="IPR006015">
    <property type="entry name" value="Universal_stress_UspA"/>
</dbReference>
<name>A0A8J3ZWD2_9ACTN</name>
<evidence type="ECO:0000259" key="2">
    <source>
        <dbReference type="Pfam" id="PF00582"/>
    </source>
</evidence>
<dbReference type="AlphaFoldDB" id="A0A8J3ZWD2"/>
<evidence type="ECO:0000256" key="1">
    <source>
        <dbReference type="ARBA" id="ARBA00008791"/>
    </source>
</evidence>
<feature type="domain" description="UspA" evidence="2">
    <location>
        <begin position="184"/>
        <end position="308"/>
    </location>
</feature>
<dbReference type="Pfam" id="PF00582">
    <property type="entry name" value="Usp"/>
    <property type="match status" value="2"/>
</dbReference>
<dbReference type="PANTHER" id="PTHR46268:SF6">
    <property type="entry name" value="UNIVERSAL STRESS PROTEIN UP12"/>
    <property type="match status" value="1"/>
</dbReference>
<dbReference type="PANTHER" id="PTHR46268">
    <property type="entry name" value="STRESS RESPONSE PROTEIN NHAX"/>
    <property type="match status" value="1"/>
</dbReference>